<dbReference type="Proteomes" id="UP000239480">
    <property type="component" value="Unassembled WGS sequence"/>
</dbReference>
<evidence type="ECO:0000256" key="8">
    <source>
        <dbReference type="ARBA" id="ARBA00038435"/>
    </source>
</evidence>
<keyword evidence="2" id="KW-0813">Transport</keyword>
<feature type="compositionally biased region" description="Basic and acidic residues" evidence="9">
    <location>
        <begin position="489"/>
        <end position="500"/>
    </location>
</feature>
<dbReference type="PANTHER" id="PTHR33451:SF3">
    <property type="entry name" value="MALATE-2H(+)_NA(+)-LACTATE ANTIPORTER"/>
    <property type="match status" value="1"/>
</dbReference>
<feature type="transmembrane region" description="Helical" evidence="10">
    <location>
        <begin position="113"/>
        <end position="144"/>
    </location>
</feature>
<name>A0A2T0RGH8_9RHOB</name>
<keyword evidence="7 10" id="KW-0472">Membrane</keyword>
<dbReference type="GO" id="GO:0005886">
    <property type="term" value="C:plasma membrane"/>
    <property type="evidence" value="ECO:0007669"/>
    <property type="project" value="UniProtKB-SubCell"/>
</dbReference>
<dbReference type="InterPro" id="IPR018461">
    <property type="entry name" value="Na/H_Antiport_NhaC-like_C"/>
</dbReference>
<feature type="transmembrane region" description="Helical" evidence="10">
    <location>
        <begin position="238"/>
        <end position="254"/>
    </location>
</feature>
<feature type="transmembrane region" description="Helical" evidence="10">
    <location>
        <begin position="38"/>
        <end position="59"/>
    </location>
</feature>
<feature type="transmembrane region" description="Helical" evidence="10">
    <location>
        <begin position="9"/>
        <end position="32"/>
    </location>
</feature>
<evidence type="ECO:0000256" key="6">
    <source>
        <dbReference type="ARBA" id="ARBA00022989"/>
    </source>
</evidence>
<comment type="similarity">
    <text evidence="8">Belongs to the NhaC Na(+)/H(+) (TC 2.A.35) antiporter family.</text>
</comment>
<keyword evidence="6 10" id="KW-1133">Transmembrane helix</keyword>
<evidence type="ECO:0000313" key="13">
    <source>
        <dbReference type="Proteomes" id="UP000239480"/>
    </source>
</evidence>
<keyword evidence="5 10" id="KW-0812">Transmembrane</keyword>
<feature type="transmembrane region" description="Helical" evidence="10">
    <location>
        <begin position="156"/>
        <end position="176"/>
    </location>
</feature>
<keyword evidence="13" id="KW-1185">Reference proteome</keyword>
<dbReference type="EMBL" id="PVTD01000014">
    <property type="protein sequence ID" value="PRY20231.1"/>
    <property type="molecule type" value="Genomic_DNA"/>
</dbReference>
<evidence type="ECO:0000256" key="1">
    <source>
        <dbReference type="ARBA" id="ARBA00004651"/>
    </source>
</evidence>
<sequence>MSETTSSKLLLAGLVSVGGMILMIIGSIALFGESAEDGPLQVAMMFGLSIAMLSARSLGFTMEELSAAMSASINSALGTIFVLLAIGALIGALFVSGTIAAVIYYGAQIGTPHILYLLVLVIATVLATAIGSSFTTIAAVGLPFVALAPAMEVSPVVTAAAAVCGAFAGDALGRISDTFILTSTLVGADTKAHQKTLMRVLLPGWVASAVLFTYLGFQHGGSGSFDPAPVNDLIETRFLVSPLAFLPLVIVLVLSVRTTAFLSIMAGAVSAIILAGFQQSEMISQTLADDSLGRFAQWFKISLISLGTGFELNSGDAMMDKTFSGGGVVSMLTTVWLILVAAAFGAVVDHSGMLQRLLKSLLNWADRASRVIAASAITSVGLNAATADPYMSIILGTNTYRQKFMQFRLQPKIQSVSVAASGTIASPLIPWNVHGAYAGGTLGVGVLSYAPYALLLWATPLVLIFLGFIKFNQDVIPGSESPQDVYGNKPEKLPERRTSV</sequence>
<dbReference type="RefSeq" id="WP_106207878.1">
    <property type="nucleotide sequence ID" value="NZ_PVTD01000014.1"/>
</dbReference>
<feature type="transmembrane region" description="Helical" evidence="10">
    <location>
        <begin position="196"/>
        <end position="217"/>
    </location>
</feature>
<feature type="transmembrane region" description="Helical" evidence="10">
    <location>
        <begin position="260"/>
        <end position="277"/>
    </location>
</feature>
<dbReference type="OrthoDB" id="9762978at2"/>
<feature type="transmembrane region" description="Helical" evidence="10">
    <location>
        <begin position="449"/>
        <end position="469"/>
    </location>
</feature>
<comment type="caution">
    <text evidence="12">The sequence shown here is derived from an EMBL/GenBank/DDBJ whole genome shotgun (WGS) entry which is preliminary data.</text>
</comment>
<evidence type="ECO:0000256" key="2">
    <source>
        <dbReference type="ARBA" id="ARBA00022448"/>
    </source>
</evidence>
<organism evidence="12 13">
    <name type="scientific">Aliiruegeria haliotis</name>
    <dbReference type="NCBI Taxonomy" id="1280846"/>
    <lineage>
        <taxon>Bacteria</taxon>
        <taxon>Pseudomonadati</taxon>
        <taxon>Pseudomonadota</taxon>
        <taxon>Alphaproteobacteria</taxon>
        <taxon>Rhodobacterales</taxon>
        <taxon>Roseobacteraceae</taxon>
        <taxon>Aliiruegeria</taxon>
    </lineage>
</organism>
<evidence type="ECO:0000256" key="3">
    <source>
        <dbReference type="ARBA" id="ARBA00022449"/>
    </source>
</evidence>
<keyword evidence="4" id="KW-1003">Cell membrane</keyword>
<evidence type="ECO:0000259" key="11">
    <source>
        <dbReference type="Pfam" id="PF03553"/>
    </source>
</evidence>
<evidence type="ECO:0000313" key="12">
    <source>
        <dbReference type="EMBL" id="PRY20231.1"/>
    </source>
</evidence>
<dbReference type="PANTHER" id="PTHR33451">
    <property type="entry name" value="MALATE-2H(+)/NA(+)-LACTATE ANTIPORTER"/>
    <property type="match status" value="1"/>
</dbReference>
<feature type="transmembrane region" description="Helical" evidence="10">
    <location>
        <begin position="368"/>
        <end position="395"/>
    </location>
</feature>
<keyword evidence="3" id="KW-0050">Antiport</keyword>
<dbReference type="Pfam" id="PF03553">
    <property type="entry name" value="Na_H_antiporter"/>
    <property type="match status" value="1"/>
</dbReference>
<feature type="transmembrane region" description="Helical" evidence="10">
    <location>
        <begin position="328"/>
        <end position="348"/>
    </location>
</feature>
<dbReference type="GO" id="GO:0015297">
    <property type="term" value="F:antiporter activity"/>
    <property type="evidence" value="ECO:0007669"/>
    <property type="project" value="UniProtKB-KW"/>
</dbReference>
<reference evidence="12 13" key="1">
    <citation type="submission" date="2018-03" db="EMBL/GenBank/DDBJ databases">
        <title>Genomic Encyclopedia of Archaeal and Bacterial Type Strains, Phase II (KMG-II): from individual species to whole genera.</title>
        <authorList>
            <person name="Goeker M."/>
        </authorList>
    </citation>
    <scope>NUCLEOTIDE SEQUENCE [LARGE SCALE GENOMIC DNA]</scope>
    <source>
        <strain evidence="12 13">DSM 29328</strain>
    </source>
</reference>
<proteinExistence type="inferred from homology"/>
<feature type="domain" description="Na+/H+ antiporter NhaC-like C-terminal" evidence="11">
    <location>
        <begin position="205"/>
        <end position="469"/>
    </location>
</feature>
<protein>
    <submittedName>
        <fullName evidence="12">Transporter (NhaC family)</fullName>
    </submittedName>
</protein>
<evidence type="ECO:0000256" key="5">
    <source>
        <dbReference type="ARBA" id="ARBA00022692"/>
    </source>
</evidence>
<dbReference type="AlphaFoldDB" id="A0A2T0RGH8"/>
<feature type="transmembrane region" description="Helical" evidence="10">
    <location>
        <begin position="80"/>
        <end position="107"/>
    </location>
</feature>
<feature type="transmembrane region" description="Helical" evidence="10">
    <location>
        <begin position="416"/>
        <end position="437"/>
    </location>
</feature>
<evidence type="ECO:0000256" key="4">
    <source>
        <dbReference type="ARBA" id="ARBA00022475"/>
    </source>
</evidence>
<gene>
    <name evidence="12" type="ORF">CLV78_11416</name>
</gene>
<feature type="region of interest" description="Disordered" evidence="9">
    <location>
        <begin position="480"/>
        <end position="500"/>
    </location>
</feature>
<dbReference type="InterPro" id="IPR052180">
    <property type="entry name" value="NhaC_Na-H+_Antiporter"/>
</dbReference>
<comment type="subcellular location">
    <subcellularLocation>
        <location evidence="1">Cell membrane</location>
        <topology evidence="1">Multi-pass membrane protein</topology>
    </subcellularLocation>
</comment>
<evidence type="ECO:0000256" key="7">
    <source>
        <dbReference type="ARBA" id="ARBA00023136"/>
    </source>
</evidence>
<evidence type="ECO:0000256" key="9">
    <source>
        <dbReference type="SAM" id="MobiDB-lite"/>
    </source>
</evidence>
<accession>A0A2T0RGH8</accession>
<evidence type="ECO:0000256" key="10">
    <source>
        <dbReference type="SAM" id="Phobius"/>
    </source>
</evidence>